<dbReference type="EMBL" id="CP053452">
    <property type="protein sequence ID" value="QJW96573.1"/>
    <property type="molecule type" value="Genomic_DNA"/>
</dbReference>
<organism evidence="2 3">
    <name type="scientific">Frigoriglobus tundricola</name>
    <dbReference type="NCBI Taxonomy" id="2774151"/>
    <lineage>
        <taxon>Bacteria</taxon>
        <taxon>Pseudomonadati</taxon>
        <taxon>Planctomycetota</taxon>
        <taxon>Planctomycetia</taxon>
        <taxon>Gemmatales</taxon>
        <taxon>Gemmataceae</taxon>
        <taxon>Frigoriglobus</taxon>
    </lineage>
</organism>
<accession>A0A6M5YTB9</accession>
<protein>
    <submittedName>
        <fullName evidence="2">Uncharacterized protein</fullName>
    </submittedName>
</protein>
<dbReference type="AlphaFoldDB" id="A0A6M5YTB9"/>
<evidence type="ECO:0000313" key="3">
    <source>
        <dbReference type="Proteomes" id="UP000503447"/>
    </source>
</evidence>
<feature type="compositionally biased region" description="Basic and acidic residues" evidence="1">
    <location>
        <begin position="235"/>
        <end position="258"/>
    </location>
</feature>
<evidence type="ECO:0000256" key="1">
    <source>
        <dbReference type="SAM" id="MobiDB-lite"/>
    </source>
</evidence>
<reference evidence="3" key="1">
    <citation type="submission" date="2020-05" db="EMBL/GenBank/DDBJ databases">
        <title>Frigoriglobus tundricola gen. nov., sp. nov., a psychrotolerant cellulolytic planctomycete of the family Gemmataceae with two divergent copies of 16S rRNA gene.</title>
        <authorList>
            <person name="Kulichevskaya I.S."/>
            <person name="Ivanova A.A."/>
            <person name="Naumoff D.G."/>
            <person name="Beletsky A.V."/>
            <person name="Rijpstra W.I.C."/>
            <person name="Sinninghe Damste J.S."/>
            <person name="Mardanov A.V."/>
            <person name="Ravin N.V."/>
            <person name="Dedysh S.N."/>
        </authorList>
    </citation>
    <scope>NUCLEOTIDE SEQUENCE [LARGE SCALE GENOMIC DNA]</scope>
    <source>
        <strain evidence="3">PL17</strain>
    </source>
</reference>
<sequence length="360" mass="39201">MRVAGLLGGHVPDRAELRPGAGQALLARQPGQPEVEQLGLPVRRDQHVRRLQVAVDQAEPVRLDQRVRDLVGDVAREPDGQRGDRRGLLQVGARDQLHHEVRDGRTVDVAGRLLARVDRGDDVRVLEPPDGPRLEEEPGQGPRVLIGGRGQRLHRDRGAQLPVLGAVHHAHPPDADPVEEPVVAEHEPVQPAGPHPFRLEAGQQPGGPQGLDHRVVGRRAVHGRPVGQGVKVFRRHDPGRQQAAEQERCGPRRRDARDVQWQMAEGRSTHGSPIPCRPDGGPSRNRSPFLLSRSPSPGGAADEGLTRVSYRRILSGICPDNTNDQQKAASRYSSTDTLLPNVANIAPCLIGSPAVERLFV</sequence>
<feature type="region of interest" description="Disordered" evidence="1">
    <location>
        <begin position="222"/>
        <end position="304"/>
    </location>
</feature>
<dbReference type="AntiFam" id="ANF00226">
    <property type="entry name" value="Shadow ORF (opposite pknB)"/>
</dbReference>
<keyword evidence="3" id="KW-1185">Reference proteome</keyword>
<feature type="region of interest" description="Disordered" evidence="1">
    <location>
        <begin position="123"/>
        <end position="145"/>
    </location>
</feature>
<proteinExistence type="predicted"/>
<dbReference type="KEGG" id="ftj:FTUN_4130"/>
<feature type="region of interest" description="Disordered" evidence="1">
    <location>
        <begin position="185"/>
        <end position="210"/>
    </location>
</feature>
<gene>
    <name evidence="2" type="ORF">FTUN_4130</name>
</gene>
<feature type="compositionally biased region" description="Basic and acidic residues" evidence="1">
    <location>
        <begin position="123"/>
        <end position="136"/>
    </location>
</feature>
<dbReference type="Proteomes" id="UP000503447">
    <property type="component" value="Chromosome"/>
</dbReference>
<evidence type="ECO:0000313" key="2">
    <source>
        <dbReference type="EMBL" id="QJW96573.1"/>
    </source>
</evidence>
<name>A0A6M5YTB9_9BACT</name>
<feature type="compositionally biased region" description="Low complexity" evidence="1">
    <location>
        <begin position="282"/>
        <end position="297"/>
    </location>
</feature>